<evidence type="ECO:0000313" key="1">
    <source>
        <dbReference type="EMBL" id="KAI8566965.1"/>
    </source>
</evidence>
<gene>
    <name evidence="1" type="ORF">RHMOL_Rhmol02G0084100</name>
</gene>
<proteinExistence type="predicted"/>
<dbReference type="EMBL" id="CM046389">
    <property type="protein sequence ID" value="KAI8566965.1"/>
    <property type="molecule type" value="Genomic_DNA"/>
</dbReference>
<organism evidence="1 2">
    <name type="scientific">Rhododendron molle</name>
    <name type="common">Chinese azalea</name>
    <name type="synonym">Azalea mollis</name>
    <dbReference type="NCBI Taxonomy" id="49168"/>
    <lineage>
        <taxon>Eukaryota</taxon>
        <taxon>Viridiplantae</taxon>
        <taxon>Streptophyta</taxon>
        <taxon>Embryophyta</taxon>
        <taxon>Tracheophyta</taxon>
        <taxon>Spermatophyta</taxon>
        <taxon>Magnoliopsida</taxon>
        <taxon>eudicotyledons</taxon>
        <taxon>Gunneridae</taxon>
        <taxon>Pentapetalae</taxon>
        <taxon>asterids</taxon>
        <taxon>Ericales</taxon>
        <taxon>Ericaceae</taxon>
        <taxon>Ericoideae</taxon>
        <taxon>Rhodoreae</taxon>
        <taxon>Rhododendron</taxon>
    </lineage>
</organism>
<comment type="caution">
    <text evidence="1">The sequence shown here is derived from an EMBL/GenBank/DDBJ whole genome shotgun (WGS) entry which is preliminary data.</text>
</comment>
<keyword evidence="2" id="KW-1185">Reference proteome</keyword>
<accession>A0ACC0PN80</accession>
<evidence type="ECO:0000313" key="2">
    <source>
        <dbReference type="Proteomes" id="UP001062846"/>
    </source>
</evidence>
<name>A0ACC0PN80_RHOML</name>
<reference evidence="1" key="1">
    <citation type="submission" date="2022-02" db="EMBL/GenBank/DDBJ databases">
        <title>Plant Genome Project.</title>
        <authorList>
            <person name="Zhang R.-G."/>
        </authorList>
    </citation>
    <scope>NUCLEOTIDE SEQUENCE</scope>
    <source>
        <strain evidence="1">AT1</strain>
    </source>
</reference>
<sequence>MENKWWVLVMAVTAAMATVGIADGDSKAPPLVKIMKGKKVCDQGWECKGLSQYCCNQTISDCFQTYQFEVLFSKRNSPVAHAIGFWDYKSFITAAAVYQPHGFGTTRGKLTGMKEVAAFLGHVGSKTSFKCFIYFVMRCLLLTDPDLTWLWSGYGRTVGLGSMLHYNKEMSPSHSYCDDYYKLTYPCSPGAEYYGRSALPIHWNYNYGATG</sequence>
<protein>
    <submittedName>
        <fullName evidence="1">Uncharacterized protein</fullName>
    </submittedName>
</protein>
<dbReference type="Proteomes" id="UP001062846">
    <property type="component" value="Chromosome 2"/>
</dbReference>